<evidence type="ECO:0000259" key="12">
    <source>
        <dbReference type="PROSITE" id="PS50113"/>
    </source>
</evidence>
<evidence type="ECO:0000256" key="7">
    <source>
        <dbReference type="ARBA" id="ARBA00022777"/>
    </source>
</evidence>
<evidence type="ECO:0000259" key="13">
    <source>
        <dbReference type="PROSITE" id="PS50839"/>
    </source>
</evidence>
<dbReference type="NCBIfam" id="TIGR00229">
    <property type="entry name" value="sensory_box"/>
    <property type="match status" value="1"/>
</dbReference>
<evidence type="ECO:0000256" key="8">
    <source>
        <dbReference type="ARBA" id="ARBA00022989"/>
    </source>
</evidence>
<organism evidence="14 15">
    <name type="scientific">Candidatus Gottesmanbacteria bacterium GW2011_GWA1_47_8</name>
    <dbReference type="NCBI Taxonomy" id="1618438"/>
    <lineage>
        <taxon>Bacteria</taxon>
        <taxon>Candidatus Gottesmaniibacteriota</taxon>
    </lineage>
</organism>
<dbReference type="GO" id="GO:0016020">
    <property type="term" value="C:membrane"/>
    <property type="evidence" value="ECO:0007669"/>
    <property type="project" value="UniProtKB-SubCell"/>
</dbReference>
<feature type="transmembrane region" description="Helical" evidence="10">
    <location>
        <begin position="340"/>
        <end position="362"/>
    </location>
</feature>
<keyword evidence="8 10" id="KW-1133">Transmembrane helix</keyword>
<evidence type="ECO:0000256" key="4">
    <source>
        <dbReference type="ARBA" id="ARBA00022553"/>
    </source>
</evidence>
<evidence type="ECO:0000256" key="1">
    <source>
        <dbReference type="ARBA" id="ARBA00000085"/>
    </source>
</evidence>
<dbReference type="EMBL" id="LCOQ01000003">
    <property type="protein sequence ID" value="KKU81055.1"/>
    <property type="molecule type" value="Genomic_DNA"/>
</dbReference>
<keyword evidence="6 10" id="KW-0812">Transmembrane</keyword>
<evidence type="ECO:0000256" key="2">
    <source>
        <dbReference type="ARBA" id="ARBA00004370"/>
    </source>
</evidence>
<dbReference type="InterPro" id="IPR052162">
    <property type="entry name" value="Sensor_kinase/Photoreceptor"/>
</dbReference>
<dbReference type="AlphaFoldDB" id="A0A0G1WFP6"/>
<sequence>MKIPARLSLTQEFQTHYQRTIAWSIILFVVVLGVTISAVLFTYQRLLASADRVSRLNFDNNVRSVIDRFSQNLIDYESALRAVRGFVISSQSVEEYEWNEFIQNLNLHIDYPGFVTINYGPVVAATASTAFETGVRVDPALTSKEYRTYRIYPQSDHQILIPVIFIAPFQGHEYLLGFDMMSEPSQQIAVSSAIDTGEIFSTGVISVGSPPASGFAIFFPIYRPNMPLTTLAQRRNAVRGIVSARFSLQNSFAELFSVAPPFDRLDIHLYNQPLGEVPDPVELLYDSKPEIIRSADEFIDSAGGWHKAVEVNLVGTPWTIHVWGQRSNEFAASTGLTPQLFLGGGLVLSLLLSTLVATLVYSRMMAYRLALKLTAELEDSRRSIALLIRNLHGAVFRRANDTEMTFLFVSAGIAGLTGYTPADFASGRIKFGSLVLPQDYQRIQTTFRAAIDQRKSYSVDFRIKDKDSQLKWLRGSGQPVYDFQGTFKYLDGFYVDITDQKGVEAQLAGKVKELEKLNVLLVGREKKMIELKQLLNTIQAKDGTTTG</sequence>
<comment type="subcellular location">
    <subcellularLocation>
        <location evidence="2">Membrane</location>
    </subcellularLocation>
</comment>
<evidence type="ECO:0000256" key="10">
    <source>
        <dbReference type="SAM" id="Phobius"/>
    </source>
</evidence>
<evidence type="ECO:0000256" key="3">
    <source>
        <dbReference type="ARBA" id="ARBA00012438"/>
    </source>
</evidence>
<comment type="caution">
    <text evidence="14">The sequence shown here is derived from an EMBL/GenBank/DDBJ whole genome shotgun (WGS) entry which is preliminary data.</text>
</comment>
<dbReference type="CDD" id="cd00130">
    <property type="entry name" value="PAS"/>
    <property type="match status" value="1"/>
</dbReference>
<evidence type="ECO:0000256" key="5">
    <source>
        <dbReference type="ARBA" id="ARBA00022679"/>
    </source>
</evidence>
<feature type="transmembrane region" description="Helical" evidence="10">
    <location>
        <begin position="21"/>
        <end position="43"/>
    </location>
</feature>
<dbReference type="Gene3D" id="3.30.450.20">
    <property type="entry name" value="PAS domain"/>
    <property type="match status" value="1"/>
</dbReference>
<evidence type="ECO:0000256" key="6">
    <source>
        <dbReference type="ARBA" id="ARBA00022692"/>
    </source>
</evidence>
<dbReference type="Pfam" id="PF08447">
    <property type="entry name" value="PAS_3"/>
    <property type="match status" value="1"/>
</dbReference>
<reference evidence="14 15" key="1">
    <citation type="journal article" date="2015" name="Nature">
        <title>rRNA introns, odd ribosomes, and small enigmatic genomes across a large radiation of phyla.</title>
        <authorList>
            <person name="Brown C.T."/>
            <person name="Hug L.A."/>
            <person name="Thomas B.C."/>
            <person name="Sharon I."/>
            <person name="Castelle C.J."/>
            <person name="Singh A."/>
            <person name="Wilkins M.J."/>
            <person name="Williams K.H."/>
            <person name="Banfield J.F."/>
        </authorList>
    </citation>
    <scope>NUCLEOTIDE SEQUENCE [LARGE SCALE GENOMIC DNA]</scope>
</reference>
<keyword evidence="4" id="KW-0597">Phosphoprotein</keyword>
<dbReference type="Proteomes" id="UP000034212">
    <property type="component" value="Unassembled WGS sequence"/>
</dbReference>
<proteinExistence type="predicted"/>
<dbReference type="Gene3D" id="3.30.450.350">
    <property type="entry name" value="CHASE domain"/>
    <property type="match status" value="1"/>
</dbReference>
<dbReference type="InterPro" id="IPR000014">
    <property type="entry name" value="PAS"/>
</dbReference>
<keyword evidence="5" id="KW-0808">Transferase</keyword>
<dbReference type="EC" id="2.7.13.3" evidence="3"/>
<feature type="domain" description="PAS" evidence="11">
    <location>
        <begin position="380"/>
        <end position="454"/>
    </location>
</feature>
<dbReference type="SUPFAM" id="SSF55785">
    <property type="entry name" value="PYP-like sensor domain (PAS domain)"/>
    <property type="match status" value="1"/>
</dbReference>
<dbReference type="InterPro" id="IPR013655">
    <property type="entry name" value="PAS_fold_3"/>
</dbReference>
<dbReference type="InterPro" id="IPR001610">
    <property type="entry name" value="PAC"/>
</dbReference>
<evidence type="ECO:0000313" key="15">
    <source>
        <dbReference type="Proteomes" id="UP000034212"/>
    </source>
</evidence>
<protein>
    <recommendedName>
        <fullName evidence="3">histidine kinase</fullName>
        <ecNumber evidence="3">2.7.13.3</ecNumber>
    </recommendedName>
</protein>
<name>A0A0G1WFP6_9BACT</name>
<comment type="catalytic activity">
    <reaction evidence="1">
        <text>ATP + protein L-histidine = ADP + protein N-phospho-L-histidine.</text>
        <dbReference type="EC" id="2.7.13.3"/>
    </reaction>
</comment>
<dbReference type="InterPro" id="IPR000700">
    <property type="entry name" value="PAS-assoc_C"/>
</dbReference>
<dbReference type="PROSITE" id="PS50112">
    <property type="entry name" value="PAS"/>
    <property type="match status" value="1"/>
</dbReference>
<dbReference type="PROSITE" id="PS50113">
    <property type="entry name" value="PAC"/>
    <property type="match status" value="1"/>
</dbReference>
<dbReference type="InterPro" id="IPR042240">
    <property type="entry name" value="CHASE_sf"/>
</dbReference>
<dbReference type="PROSITE" id="PS50839">
    <property type="entry name" value="CHASE"/>
    <property type="match status" value="1"/>
</dbReference>
<dbReference type="GO" id="GO:0004673">
    <property type="term" value="F:protein histidine kinase activity"/>
    <property type="evidence" value="ECO:0007669"/>
    <property type="project" value="UniProtKB-EC"/>
</dbReference>
<feature type="domain" description="CHASE" evidence="13">
    <location>
        <begin position="162"/>
        <end position="287"/>
    </location>
</feature>
<dbReference type="PANTHER" id="PTHR43304">
    <property type="entry name" value="PHYTOCHROME-LIKE PROTEIN CPH1"/>
    <property type="match status" value="1"/>
</dbReference>
<evidence type="ECO:0000313" key="14">
    <source>
        <dbReference type="EMBL" id="KKU81055.1"/>
    </source>
</evidence>
<gene>
    <name evidence="14" type="ORF">UY08_C0003G0006</name>
</gene>
<dbReference type="Pfam" id="PF03924">
    <property type="entry name" value="CHASE"/>
    <property type="match status" value="1"/>
</dbReference>
<evidence type="ECO:0000259" key="11">
    <source>
        <dbReference type="PROSITE" id="PS50112"/>
    </source>
</evidence>
<keyword evidence="7" id="KW-0418">Kinase</keyword>
<accession>A0A0G1WFP6</accession>
<feature type="domain" description="PAC" evidence="12">
    <location>
        <begin position="457"/>
        <end position="509"/>
    </location>
</feature>
<dbReference type="InterPro" id="IPR006189">
    <property type="entry name" value="CHASE_dom"/>
</dbReference>
<dbReference type="SMART" id="SM00086">
    <property type="entry name" value="PAC"/>
    <property type="match status" value="1"/>
</dbReference>
<dbReference type="PANTHER" id="PTHR43304:SF1">
    <property type="entry name" value="PAC DOMAIN-CONTAINING PROTEIN"/>
    <property type="match status" value="1"/>
</dbReference>
<dbReference type="GO" id="GO:0007165">
    <property type="term" value="P:signal transduction"/>
    <property type="evidence" value="ECO:0007669"/>
    <property type="project" value="UniProtKB-ARBA"/>
</dbReference>
<keyword evidence="9 10" id="KW-0472">Membrane</keyword>
<dbReference type="SMART" id="SM01079">
    <property type="entry name" value="CHASE"/>
    <property type="match status" value="1"/>
</dbReference>
<evidence type="ECO:0000256" key="9">
    <source>
        <dbReference type="ARBA" id="ARBA00023136"/>
    </source>
</evidence>
<dbReference type="InterPro" id="IPR035965">
    <property type="entry name" value="PAS-like_dom_sf"/>
</dbReference>